<sequence>MKLDGVKVLDLSAFLPGPHMSMMMADHGASVVMVEPDNGVGEPTRVMGETYDDGTSVWFANIARGKKSYKVNLKDPEQQSQFLKLAAEADVFVEAFRPGVVQRLGVDYESIKAINPKIVYCSISAFGQNGQYKNKPAHDLVIQAMAGTADLTRGMDGAPALTPMPSADMTASLHALSGILMALYRRESTGVGDYLDISMYDSLLSWVPNVTGAIFAEDRQPVRSEMRSFGGNAFVNIYETLDGGHIILGGSEPKFVLNVLTALGGLDHIEDMRKPVGQQGAVISFLKNTFKTKTQSDWEAIFDEIDCCWSTIRTLHKALTETGAPTIKDPAGKTHIKSPIRFKDEPAQLSFDLPEFGQHTQELKGGF</sequence>
<keyword evidence="2" id="KW-1185">Reference proteome</keyword>
<dbReference type="Gene3D" id="3.30.1540.10">
    <property type="entry name" value="formyl-coa transferase, domain 3"/>
    <property type="match status" value="1"/>
</dbReference>
<evidence type="ECO:0000313" key="2">
    <source>
        <dbReference type="Proteomes" id="UP000282211"/>
    </source>
</evidence>
<protein>
    <submittedName>
        <fullName evidence="1">Crotonobetainyl-CoA:carnitine CoA-transferase CaiB-like acyl-CoA transferase</fullName>
    </submittedName>
</protein>
<dbReference type="InterPro" id="IPR023606">
    <property type="entry name" value="CoA-Trfase_III_dom_1_sf"/>
</dbReference>
<gene>
    <name evidence="1" type="ORF">DES40_1278</name>
</gene>
<comment type="caution">
    <text evidence="1">The sequence shown here is derived from an EMBL/GenBank/DDBJ whole genome shotgun (WGS) entry which is preliminary data.</text>
</comment>
<dbReference type="PANTHER" id="PTHR48228">
    <property type="entry name" value="SUCCINYL-COA--D-CITRAMALATE COA-TRANSFERASE"/>
    <property type="match status" value="1"/>
</dbReference>
<reference evidence="1 2" key="1">
    <citation type="submission" date="2018-10" db="EMBL/GenBank/DDBJ databases">
        <title>Genomic Encyclopedia of Type Strains, Phase IV (KMG-IV): sequencing the most valuable type-strain genomes for metagenomic binning, comparative biology and taxonomic classification.</title>
        <authorList>
            <person name="Goeker M."/>
        </authorList>
    </citation>
    <scope>NUCLEOTIDE SEQUENCE [LARGE SCALE GENOMIC DNA]</scope>
    <source>
        <strain evidence="1 2">DSM 22008</strain>
    </source>
</reference>
<dbReference type="Pfam" id="PF02515">
    <property type="entry name" value="CoA_transf_3"/>
    <property type="match status" value="1"/>
</dbReference>
<dbReference type="EMBL" id="RBII01000001">
    <property type="protein sequence ID" value="RKQ71943.1"/>
    <property type="molecule type" value="Genomic_DNA"/>
</dbReference>
<dbReference type="Gene3D" id="3.40.50.10540">
    <property type="entry name" value="Crotonobetainyl-coa:carnitine coa-transferase, domain 1"/>
    <property type="match status" value="1"/>
</dbReference>
<dbReference type="PANTHER" id="PTHR48228:SF5">
    <property type="entry name" value="ALPHA-METHYLACYL-COA RACEMASE"/>
    <property type="match status" value="1"/>
</dbReference>
<dbReference type="InterPro" id="IPR044855">
    <property type="entry name" value="CoA-Trfase_III_dom3_sf"/>
</dbReference>
<keyword evidence="1" id="KW-0808">Transferase</keyword>
<dbReference type="GO" id="GO:0016740">
    <property type="term" value="F:transferase activity"/>
    <property type="evidence" value="ECO:0007669"/>
    <property type="project" value="UniProtKB-KW"/>
</dbReference>
<evidence type="ECO:0000313" key="1">
    <source>
        <dbReference type="EMBL" id="RKQ71943.1"/>
    </source>
</evidence>
<dbReference type="AlphaFoldDB" id="A0A420WLP2"/>
<dbReference type="OrthoDB" id="9806585at2"/>
<dbReference type="RefSeq" id="WP_121099719.1">
    <property type="nucleotide sequence ID" value="NZ_RBII01000001.1"/>
</dbReference>
<dbReference type="InterPro" id="IPR050509">
    <property type="entry name" value="CoA-transferase_III"/>
</dbReference>
<organism evidence="1 2">
    <name type="scientific">Litorimonas taeanensis</name>
    <dbReference type="NCBI Taxonomy" id="568099"/>
    <lineage>
        <taxon>Bacteria</taxon>
        <taxon>Pseudomonadati</taxon>
        <taxon>Pseudomonadota</taxon>
        <taxon>Alphaproteobacteria</taxon>
        <taxon>Maricaulales</taxon>
        <taxon>Robiginitomaculaceae</taxon>
    </lineage>
</organism>
<dbReference type="InterPro" id="IPR003673">
    <property type="entry name" value="CoA-Trfase_fam_III"/>
</dbReference>
<dbReference type="SUPFAM" id="SSF89796">
    <property type="entry name" value="CoA-transferase family III (CaiB/BaiF)"/>
    <property type="match status" value="1"/>
</dbReference>
<proteinExistence type="predicted"/>
<accession>A0A420WLP2</accession>
<dbReference type="InParanoid" id="A0A420WLP2"/>
<name>A0A420WLP2_9PROT</name>
<dbReference type="Proteomes" id="UP000282211">
    <property type="component" value="Unassembled WGS sequence"/>
</dbReference>